<dbReference type="PANTHER" id="PTHR12289:SF41">
    <property type="entry name" value="FAILED AXON CONNECTIONS-RELATED"/>
    <property type="match status" value="1"/>
</dbReference>
<dbReference type="SFLD" id="SFLDG01180">
    <property type="entry name" value="SUF1"/>
    <property type="match status" value="1"/>
</dbReference>
<evidence type="ECO:0000313" key="4">
    <source>
        <dbReference type="EMBL" id="KAG7153742.1"/>
    </source>
</evidence>
<keyword evidence="5" id="KW-1185">Reference proteome</keyword>
<gene>
    <name evidence="4" type="primary">Faxc-L2</name>
    <name evidence="4" type="ORF">Hamer_G009414</name>
</gene>
<evidence type="ECO:0000256" key="1">
    <source>
        <dbReference type="ARBA" id="ARBA00006475"/>
    </source>
</evidence>
<dbReference type="CDD" id="cd03193">
    <property type="entry name" value="GST_C_Metaxin"/>
    <property type="match status" value="1"/>
</dbReference>
<proteinExistence type="inferred from homology"/>
<comment type="caution">
    <text evidence="4">The sequence shown here is derived from an EMBL/GenBank/DDBJ whole genome shotgun (WGS) entry which is preliminary data.</text>
</comment>
<evidence type="ECO:0000259" key="3">
    <source>
        <dbReference type="Pfam" id="PF17172"/>
    </source>
</evidence>
<dbReference type="InterPro" id="IPR033468">
    <property type="entry name" value="Metaxin_GST"/>
</dbReference>
<reference evidence="4" key="1">
    <citation type="journal article" date="2021" name="Sci. Adv.">
        <title>The American lobster genome reveals insights on longevity, neural, and immune adaptations.</title>
        <authorList>
            <person name="Polinski J.M."/>
            <person name="Zimin A.V."/>
            <person name="Clark K.F."/>
            <person name="Kohn A.B."/>
            <person name="Sadowski N."/>
            <person name="Timp W."/>
            <person name="Ptitsyn A."/>
            <person name="Khanna P."/>
            <person name="Romanova D.Y."/>
            <person name="Williams P."/>
            <person name="Greenwood S.J."/>
            <person name="Moroz L.L."/>
            <person name="Walt D.R."/>
            <person name="Bodnar A.G."/>
        </authorList>
    </citation>
    <scope>NUCLEOTIDE SEQUENCE</scope>
    <source>
        <strain evidence="4">GMGI-L3</strain>
    </source>
</reference>
<protein>
    <submittedName>
        <fullName evidence="4">Failed axon connections-like 2</fullName>
    </submittedName>
</protein>
<dbReference type="SFLD" id="SFLDG01200">
    <property type="entry name" value="SUF1.1"/>
    <property type="match status" value="1"/>
</dbReference>
<sequence length="303" mass="35316">MEGVAAAGGGAVWVCGGVRWMCGRTRKRSLGVAFLLLWGAARVYRYYVHKKRRERWANAGQDVVIVHAFPKGRYTPNMSPFVLKLETYLRLAQITYQVDYEEPLGPKALCPWITLNGEEVADSQLIMERLGRQYDKNFESKLLTKEQQAVARAFSLMVSEHLAWCLRDWRYVTDYGQGIRQGMSHIPLYYYLLFPYLRRRMIKALKIQGVGRHTHSQVQHMVKQDLAALSHYLGEKPFLMGEEPCEVDCTVFGFLSQLLWNYPGSPYIIMLNNDFRNLQQYHRRLKDRLWPDWDSCLDPPRTS</sequence>
<dbReference type="PANTHER" id="PTHR12289">
    <property type="entry name" value="METAXIN RELATED"/>
    <property type="match status" value="1"/>
</dbReference>
<evidence type="ECO:0000259" key="2">
    <source>
        <dbReference type="Pfam" id="PF17171"/>
    </source>
</evidence>
<dbReference type="InterPro" id="IPR026928">
    <property type="entry name" value="FAX/IsoI-like"/>
</dbReference>
<dbReference type="Proteomes" id="UP000747542">
    <property type="component" value="Unassembled WGS sequence"/>
</dbReference>
<dbReference type="AlphaFoldDB" id="A0A8J5MJQ0"/>
<dbReference type="Pfam" id="PF17171">
    <property type="entry name" value="GST_C_6"/>
    <property type="match status" value="1"/>
</dbReference>
<accession>A0A8J5MJQ0</accession>
<dbReference type="EMBL" id="JAHLQT010046319">
    <property type="protein sequence ID" value="KAG7153742.1"/>
    <property type="molecule type" value="Genomic_DNA"/>
</dbReference>
<dbReference type="SFLD" id="SFLDS00019">
    <property type="entry name" value="Glutathione_Transferase_(cytos"/>
    <property type="match status" value="1"/>
</dbReference>
<dbReference type="Pfam" id="PF17172">
    <property type="entry name" value="GST_N_4"/>
    <property type="match status" value="1"/>
</dbReference>
<name>A0A8J5MJQ0_HOMAM</name>
<evidence type="ECO:0000313" key="5">
    <source>
        <dbReference type="Proteomes" id="UP000747542"/>
    </source>
</evidence>
<dbReference type="OrthoDB" id="5809458at2759"/>
<feature type="domain" description="Metaxin glutathione S-transferase" evidence="2">
    <location>
        <begin position="223"/>
        <end position="284"/>
    </location>
</feature>
<dbReference type="InterPro" id="IPR040079">
    <property type="entry name" value="Glutathione_S-Trfase"/>
</dbReference>
<dbReference type="GO" id="GO:0005737">
    <property type="term" value="C:cytoplasm"/>
    <property type="evidence" value="ECO:0007669"/>
    <property type="project" value="TreeGrafter"/>
</dbReference>
<feature type="domain" description="Thioredoxin-like fold" evidence="3">
    <location>
        <begin position="80"/>
        <end position="171"/>
    </location>
</feature>
<dbReference type="InterPro" id="IPR012336">
    <property type="entry name" value="Thioredoxin-like_fold"/>
</dbReference>
<organism evidence="4 5">
    <name type="scientific">Homarus americanus</name>
    <name type="common">American lobster</name>
    <dbReference type="NCBI Taxonomy" id="6706"/>
    <lineage>
        <taxon>Eukaryota</taxon>
        <taxon>Metazoa</taxon>
        <taxon>Ecdysozoa</taxon>
        <taxon>Arthropoda</taxon>
        <taxon>Crustacea</taxon>
        <taxon>Multicrustacea</taxon>
        <taxon>Malacostraca</taxon>
        <taxon>Eumalacostraca</taxon>
        <taxon>Eucarida</taxon>
        <taxon>Decapoda</taxon>
        <taxon>Pleocyemata</taxon>
        <taxon>Astacidea</taxon>
        <taxon>Nephropoidea</taxon>
        <taxon>Nephropidae</taxon>
        <taxon>Homarus</taxon>
    </lineage>
</organism>
<comment type="similarity">
    <text evidence="1">Belongs to the FAX family.</text>
</comment>
<dbReference type="InterPro" id="IPR050931">
    <property type="entry name" value="Mito_Protein_Transport_Metaxin"/>
</dbReference>